<proteinExistence type="predicted"/>
<protein>
    <submittedName>
        <fullName evidence="1">Uncharacterized protein</fullName>
    </submittedName>
</protein>
<organism evidence="1 2">
    <name type="scientific">Nephila pilipes</name>
    <name type="common">Giant wood spider</name>
    <name type="synonym">Nephila maculata</name>
    <dbReference type="NCBI Taxonomy" id="299642"/>
    <lineage>
        <taxon>Eukaryota</taxon>
        <taxon>Metazoa</taxon>
        <taxon>Ecdysozoa</taxon>
        <taxon>Arthropoda</taxon>
        <taxon>Chelicerata</taxon>
        <taxon>Arachnida</taxon>
        <taxon>Araneae</taxon>
        <taxon>Araneomorphae</taxon>
        <taxon>Entelegynae</taxon>
        <taxon>Araneoidea</taxon>
        <taxon>Nephilidae</taxon>
        <taxon>Nephila</taxon>
    </lineage>
</organism>
<gene>
    <name evidence="1" type="ORF">NPIL_517901</name>
</gene>
<dbReference type="AlphaFoldDB" id="A0A8X6NSR1"/>
<comment type="caution">
    <text evidence="1">The sequence shown here is derived from an EMBL/GenBank/DDBJ whole genome shotgun (WGS) entry which is preliminary data.</text>
</comment>
<evidence type="ECO:0000313" key="2">
    <source>
        <dbReference type="Proteomes" id="UP000887013"/>
    </source>
</evidence>
<dbReference type="EMBL" id="BMAW01013201">
    <property type="protein sequence ID" value="GFT32681.1"/>
    <property type="molecule type" value="Genomic_DNA"/>
</dbReference>
<accession>A0A8X6NSR1</accession>
<reference evidence="1" key="1">
    <citation type="submission" date="2020-08" db="EMBL/GenBank/DDBJ databases">
        <title>Multicomponent nature underlies the extraordinary mechanical properties of spider dragline silk.</title>
        <authorList>
            <person name="Kono N."/>
            <person name="Nakamura H."/>
            <person name="Mori M."/>
            <person name="Yoshida Y."/>
            <person name="Ohtoshi R."/>
            <person name="Malay A.D."/>
            <person name="Moran D.A.P."/>
            <person name="Tomita M."/>
            <person name="Numata K."/>
            <person name="Arakawa K."/>
        </authorList>
    </citation>
    <scope>NUCLEOTIDE SEQUENCE</scope>
</reference>
<dbReference type="Proteomes" id="UP000887013">
    <property type="component" value="Unassembled WGS sequence"/>
</dbReference>
<name>A0A8X6NSR1_NEPPI</name>
<evidence type="ECO:0000313" key="1">
    <source>
        <dbReference type="EMBL" id="GFT32681.1"/>
    </source>
</evidence>
<keyword evidence="2" id="KW-1185">Reference proteome</keyword>
<sequence>MQNESFPANIPHKSGSSSSFTAPYKILNKILILCKLVFHKKGIPNEMQQSVRTLMCSIVSGAQCHLHKEEVVLNLQEPLAAVCVILDYLFLNAYHKTKLFVSGHPPRFLELKLLYVCHPGIGHDQPWGGGDWSQCGG</sequence>